<accession>A0A5P1EJS2</accession>
<feature type="region of interest" description="Disordered" evidence="1">
    <location>
        <begin position="43"/>
        <end position="113"/>
    </location>
</feature>
<organism evidence="2 3">
    <name type="scientific">Asparagus officinalis</name>
    <name type="common">Garden asparagus</name>
    <dbReference type="NCBI Taxonomy" id="4686"/>
    <lineage>
        <taxon>Eukaryota</taxon>
        <taxon>Viridiplantae</taxon>
        <taxon>Streptophyta</taxon>
        <taxon>Embryophyta</taxon>
        <taxon>Tracheophyta</taxon>
        <taxon>Spermatophyta</taxon>
        <taxon>Magnoliopsida</taxon>
        <taxon>Liliopsida</taxon>
        <taxon>Asparagales</taxon>
        <taxon>Asparagaceae</taxon>
        <taxon>Asparagoideae</taxon>
        <taxon>Asparagus</taxon>
    </lineage>
</organism>
<protein>
    <submittedName>
        <fullName evidence="2">Uncharacterized protein</fullName>
    </submittedName>
</protein>
<dbReference type="EMBL" id="CM007387">
    <property type="protein sequence ID" value="ONK65039.1"/>
    <property type="molecule type" value="Genomic_DNA"/>
</dbReference>
<feature type="compositionally biased region" description="Basic residues" evidence="1">
    <location>
        <begin position="55"/>
        <end position="65"/>
    </location>
</feature>
<name>A0A5P1EJS2_ASPOF</name>
<dbReference type="Gramene" id="ONK65039">
    <property type="protein sequence ID" value="ONK65039"/>
    <property type="gene ID" value="A4U43_C07F32850"/>
</dbReference>
<reference evidence="3" key="1">
    <citation type="journal article" date="2017" name="Nat. Commun.">
        <title>The asparagus genome sheds light on the origin and evolution of a young Y chromosome.</title>
        <authorList>
            <person name="Harkess A."/>
            <person name="Zhou J."/>
            <person name="Xu C."/>
            <person name="Bowers J.E."/>
            <person name="Van der Hulst R."/>
            <person name="Ayyampalayam S."/>
            <person name="Mercati F."/>
            <person name="Riccardi P."/>
            <person name="McKain M.R."/>
            <person name="Kakrana A."/>
            <person name="Tang H."/>
            <person name="Ray J."/>
            <person name="Groenendijk J."/>
            <person name="Arikit S."/>
            <person name="Mathioni S.M."/>
            <person name="Nakano M."/>
            <person name="Shan H."/>
            <person name="Telgmann-Rauber A."/>
            <person name="Kanno A."/>
            <person name="Yue Z."/>
            <person name="Chen H."/>
            <person name="Li W."/>
            <person name="Chen Y."/>
            <person name="Xu X."/>
            <person name="Zhang Y."/>
            <person name="Luo S."/>
            <person name="Chen H."/>
            <person name="Gao J."/>
            <person name="Mao Z."/>
            <person name="Pires J.C."/>
            <person name="Luo M."/>
            <person name="Kudrna D."/>
            <person name="Wing R.A."/>
            <person name="Meyers B.C."/>
            <person name="Yi K."/>
            <person name="Kong H."/>
            <person name="Lavrijsen P."/>
            <person name="Sunseri F."/>
            <person name="Falavigna A."/>
            <person name="Ye Y."/>
            <person name="Leebens-Mack J.H."/>
            <person name="Chen G."/>
        </authorList>
    </citation>
    <scope>NUCLEOTIDE SEQUENCE [LARGE SCALE GENOMIC DNA]</scope>
    <source>
        <strain evidence="3">cv. DH0086</strain>
    </source>
</reference>
<dbReference type="Proteomes" id="UP000243459">
    <property type="component" value="Chromosome 7"/>
</dbReference>
<gene>
    <name evidence="2" type="ORF">A4U43_C07F32850</name>
</gene>
<evidence type="ECO:0000313" key="3">
    <source>
        <dbReference type="Proteomes" id="UP000243459"/>
    </source>
</evidence>
<dbReference type="AlphaFoldDB" id="A0A5P1EJS2"/>
<evidence type="ECO:0000256" key="1">
    <source>
        <dbReference type="SAM" id="MobiDB-lite"/>
    </source>
</evidence>
<proteinExistence type="predicted"/>
<feature type="compositionally biased region" description="Polar residues" evidence="1">
    <location>
        <begin position="78"/>
        <end position="89"/>
    </location>
</feature>
<keyword evidence="3" id="KW-1185">Reference proteome</keyword>
<evidence type="ECO:0000313" key="2">
    <source>
        <dbReference type="EMBL" id="ONK65039.1"/>
    </source>
</evidence>
<sequence length="113" mass="12187">MATTVGEVVSSNEMVVAQFDEVAVGTTVESLEIEFDQAKYEEYLSSSSSGGDASRKRHRVVRRGRPQTVKASAPAGSTRVSSEEPTPLQSIKAKSEIERKGQGSANWVAKRSL</sequence>